<name>A0A1H7W713_9STRE</name>
<dbReference type="EMBL" id="FOBM01000004">
    <property type="protein sequence ID" value="SEM17303.1"/>
    <property type="molecule type" value="Genomic_DNA"/>
</dbReference>
<dbReference type="InterPro" id="IPR050300">
    <property type="entry name" value="GDXG_lipolytic_enzyme"/>
</dbReference>
<dbReference type="InterPro" id="IPR002168">
    <property type="entry name" value="Lipase_GDXG_HIS_AS"/>
</dbReference>
<accession>A0A1H7W713</accession>
<reference evidence="5 6" key="1">
    <citation type="submission" date="2016-10" db="EMBL/GenBank/DDBJ databases">
        <authorList>
            <person name="de Groot N.N."/>
        </authorList>
    </citation>
    <scope>NUCLEOTIDE SEQUENCE [LARGE SCALE GENOMIC DNA]</scope>
    <source>
        <strain evidence="5 6">VTM1R29</strain>
    </source>
</reference>
<dbReference type="GO" id="GO:0016787">
    <property type="term" value="F:hydrolase activity"/>
    <property type="evidence" value="ECO:0007669"/>
    <property type="project" value="UniProtKB-KW"/>
</dbReference>
<evidence type="ECO:0000313" key="5">
    <source>
        <dbReference type="EMBL" id="SEM17303.1"/>
    </source>
</evidence>
<dbReference type="Pfam" id="PF07859">
    <property type="entry name" value="Abhydrolase_3"/>
    <property type="match status" value="1"/>
</dbReference>
<gene>
    <name evidence="4" type="ORF">E7156_05565</name>
    <name evidence="5" type="ORF">SAMN04487839_10481</name>
</gene>
<dbReference type="Proteomes" id="UP000700800">
    <property type="component" value="Unassembled WGS sequence"/>
</dbReference>
<comment type="similarity">
    <text evidence="1">Belongs to the 'GDXG' lipolytic enzyme family.</text>
</comment>
<protein>
    <submittedName>
        <fullName evidence="5">Acetyl esterase/lipase</fullName>
    </submittedName>
    <submittedName>
        <fullName evidence="4">Alpha/beta hydrolase</fullName>
    </submittedName>
</protein>
<reference evidence="4" key="2">
    <citation type="submission" date="2019-04" db="EMBL/GenBank/DDBJ databases">
        <title>Evolution of Biomass-Degrading Anaerobic Consortia Revealed by Metagenomics.</title>
        <authorList>
            <person name="Peng X."/>
        </authorList>
    </citation>
    <scope>NUCLEOTIDE SEQUENCE</scope>
    <source>
        <strain evidence="4">SIG195</strain>
    </source>
</reference>
<dbReference type="InterPro" id="IPR029058">
    <property type="entry name" value="AB_hydrolase_fold"/>
</dbReference>
<dbReference type="EMBL" id="SVAF01000012">
    <property type="protein sequence ID" value="MBE6164767.1"/>
    <property type="molecule type" value="Genomic_DNA"/>
</dbReference>
<evidence type="ECO:0000313" key="4">
    <source>
        <dbReference type="EMBL" id="MBE6164767.1"/>
    </source>
</evidence>
<proteinExistence type="inferred from homology"/>
<evidence type="ECO:0000256" key="1">
    <source>
        <dbReference type="ARBA" id="ARBA00010515"/>
    </source>
</evidence>
<keyword evidence="2 4" id="KW-0378">Hydrolase</keyword>
<dbReference type="Gene3D" id="3.40.50.1820">
    <property type="entry name" value="alpha/beta hydrolase"/>
    <property type="match status" value="1"/>
</dbReference>
<dbReference type="PROSITE" id="PS01173">
    <property type="entry name" value="LIPASE_GDXG_HIS"/>
    <property type="match status" value="1"/>
</dbReference>
<dbReference type="PANTHER" id="PTHR48081:SF8">
    <property type="entry name" value="ALPHA_BETA HYDROLASE FOLD-3 DOMAIN-CONTAINING PROTEIN-RELATED"/>
    <property type="match status" value="1"/>
</dbReference>
<dbReference type="Proteomes" id="UP000182764">
    <property type="component" value="Unassembled WGS sequence"/>
</dbReference>
<dbReference type="RefSeq" id="WP_141768218.1">
    <property type="nucleotide sequence ID" value="NZ_FNFJ01000004.1"/>
</dbReference>
<dbReference type="AlphaFoldDB" id="A0A1H7W713"/>
<dbReference type="PANTHER" id="PTHR48081">
    <property type="entry name" value="AB HYDROLASE SUPERFAMILY PROTEIN C4A8.06C"/>
    <property type="match status" value="1"/>
</dbReference>
<evidence type="ECO:0000256" key="2">
    <source>
        <dbReference type="ARBA" id="ARBA00022801"/>
    </source>
</evidence>
<dbReference type="InterPro" id="IPR013094">
    <property type="entry name" value="AB_hydrolase_3"/>
</dbReference>
<dbReference type="SUPFAM" id="SSF53474">
    <property type="entry name" value="alpha/beta-Hydrolases"/>
    <property type="match status" value="1"/>
</dbReference>
<feature type="domain" description="Alpha/beta hydrolase fold-3" evidence="3">
    <location>
        <begin position="93"/>
        <end position="310"/>
    </location>
</feature>
<sequence length="332" mass="37917">MEIVDTIYNDSWGRLDPWVLSRMDGKSLLTEIEANADLILDNLDFASLRDRASHSITDNFNIIERDRLIPCAGRSIPARIYQPERLTLTNKCLVFIHGGGFYSGNLNSFNKECRYLSQKGQMTVVALEYRLAPESPFPAAYKDVTESLSWLINDQSKLGLQEAEFYLAGDSAGGNLCVVAGLSELAHHIKQIFAIYPALDITEPDKTVYHWSYDNYQMSDEEKPFILSRLNKFVWINRVIALLYPNGEELSNPLISPVYAKDLSSFPKLTLFEAEFDYYLQSNRYFAKRLSEVNKEVEEIVYKGMDHGFFDRSGSQGQAEDIMNRIVQTILK</sequence>
<evidence type="ECO:0000259" key="3">
    <source>
        <dbReference type="Pfam" id="PF07859"/>
    </source>
</evidence>
<evidence type="ECO:0000313" key="6">
    <source>
        <dbReference type="Proteomes" id="UP000182764"/>
    </source>
</evidence>
<organism evidence="5 6">
    <name type="scientific">Streptococcus gallolyticus</name>
    <dbReference type="NCBI Taxonomy" id="315405"/>
    <lineage>
        <taxon>Bacteria</taxon>
        <taxon>Bacillati</taxon>
        <taxon>Bacillota</taxon>
        <taxon>Bacilli</taxon>
        <taxon>Lactobacillales</taxon>
        <taxon>Streptococcaceae</taxon>
        <taxon>Streptococcus</taxon>
    </lineage>
</organism>